<name>A0A7I4XWH4_HAECO</name>
<reference evidence="2" key="1">
    <citation type="submission" date="2020-12" db="UniProtKB">
        <authorList>
            <consortium name="WormBaseParasite"/>
        </authorList>
    </citation>
    <scope>IDENTIFICATION</scope>
    <source>
        <strain evidence="2">MHco3</strain>
    </source>
</reference>
<dbReference type="AlphaFoldDB" id="A0A7I4XWH4"/>
<protein>
    <submittedName>
        <fullName evidence="2">Transposase</fullName>
    </submittedName>
</protein>
<dbReference type="Proteomes" id="UP000025227">
    <property type="component" value="Unplaced"/>
</dbReference>
<dbReference type="WBParaSite" id="HCON_00021190-00001">
    <property type="protein sequence ID" value="HCON_00021190-00001"/>
    <property type="gene ID" value="HCON_00021190"/>
</dbReference>
<sequence>MESIEDGPIERIQGLRYLLGQPAANGSVDQAVRARVSVAWMKCTDFTGVLSRHCFKTFKEMVHSGEAHDALLSECFTPLKRRRSDWFAVERGWTRLETNTSGRSYRQP</sequence>
<accession>A0A7I4XWH4</accession>
<keyword evidence="1" id="KW-1185">Reference proteome</keyword>
<proteinExistence type="predicted"/>
<evidence type="ECO:0000313" key="1">
    <source>
        <dbReference type="Proteomes" id="UP000025227"/>
    </source>
</evidence>
<organism evidence="1 2">
    <name type="scientific">Haemonchus contortus</name>
    <name type="common">Barber pole worm</name>
    <dbReference type="NCBI Taxonomy" id="6289"/>
    <lineage>
        <taxon>Eukaryota</taxon>
        <taxon>Metazoa</taxon>
        <taxon>Ecdysozoa</taxon>
        <taxon>Nematoda</taxon>
        <taxon>Chromadorea</taxon>
        <taxon>Rhabditida</taxon>
        <taxon>Rhabditina</taxon>
        <taxon>Rhabditomorpha</taxon>
        <taxon>Strongyloidea</taxon>
        <taxon>Trichostrongylidae</taxon>
        <taxon>Haemonchus</taxon>
    </lineage>
</organism>
<evidence type="ECO:0000313" key="2">
    <source>
        <dbReference type="WBParaSite" id="HCON_00021190-00001"/>
    </source>
</evidence>